<keyword evidence="11" id="KW-0539">Nucleus</keyword>
<keyword evidence="6" id="KW-0862">Zinc</keyword>
<dbReference type="PANTHER" id="PTHR11439">
    <property type="entry name" value="GAG-POL-RELATED RETROTRANSPOSON"/>
    <property type="match status" value="1"/>
</dbReference>
<dbReference type="Pfam" id="PF25597">
    <property type="entry name" value="SH3_retrovirus"/>
    <property type="match status" value="1"/>
</dbReference>
<keyword evidence="18" id="KW-1185">Reference proteome</keyword>
<evidence type="ECO:0000256" key="9">
    <source>
        <dbReference type="ARBA" id="ARBA00023159"/>
    </source>
</evidence>
<dbReference type="PROSITE" id="PS50114">
    <property type="entry name" value="GATA_ZN_FINGER_2"/>
    <property type="match status" value="1"/>
</dbReference>
<evidence type="ECO:0000259" key="16">
    <source>
        <dbReference type="PROSITE" id="PS50158"/>
    </source>
</evidence>
<dbReference type="InterPro" id="IPR001878">
    <property type="entry name" value="Znf_CCHC"/>
</dbReference>
<dbReference type="GO" id="GO:0004190">
    <property type="term" value="F:aspartic-type endopeptidase activity"/>
    <property type="evidence" value="ECO:0007669"/>
    <property type="project" value="UniProtKB-KW"/>
</dbReference>
<dbReference type="CDD" id="cd00202">
    <property type="entry name" value="ZnF_GATA"/>
    <property type="match status" value="1"/>
</dbReference>
<evidence type="ECO:0000256" key="2">
    <source>
        <dbReference type="ARBA" id="ARBA00005694"/>
    </source>
</evidence>
<dbReference type="Gene3D" id="4.10.60.10">
    <property type="entry name" value="Zinc finger, CCHC-type"/>
    <property type="match status" value="1"/>
</dbReference>
<keyword evidence="4" id="KW-0645">Protease</keyword>
<evidence type="ECO:0000256" key="8">
    <source>
        <dbReference type="ARBA" id="ARBA00023125"/>
    </source>
</evidence>
<dbReference type="GO" id="GO:0005634">
    <property type="term" value="C:nucleus"/>
    <property type="evidence" value="ECO:0007669"/>
    <property type="project" value="UniProtKB-SubCell"/>
</dbReference>
<feature type="region of interest" description="Disordered" evidence="14">
    <location>
        <begin position="513"/>
        <end position="560"/>
    </location>
</feature>
<dbReference type="GO" id="GO:0008270">
    <property type="term" value="F:zinc ion binding"/>
    <property type="evidence" value="ECO:0007669"/>
    <property type="project" value="UniProtKB-KW"/>
</dbReference>
<reference evidence="17 18" key="1">
    <citation type="journal article" date="2020" name="Mol. Plant">
        <title>The Chromosome-Based Rubber Tree Genome Provides New Insights into Spurge Genome Evolution and Rubber Biosynthesis.</title>
        <authorList>
            <person name="Liu J."/>
            <person name="Shi C."/>
            <person name="Shi C.C."/>
            <person name="Li W."/>
            <person name="Zhang Q.J."/>
            <person name="Zhang Y."/>
            <person name="Li K."/>
            <person name="Lu H.F."/>
            <person name="Shi C."/>
            <person name="Zhu S.T."/>
            <person name="Xiao Z.Y."/>
            <person name="Nan H."/>
            <person name="Yue Y."/>
            <person name="Zhu X.G."/>
            <person name="Wu Y."/>
            <person name="Hong X.N."/>
            <person name="Fan G.Y."/>
            <person name="Tong Y."/>
            <person name="Zhang D."/>
            <person name="Mao C.L."/>
            <person name="Liu Y.L."/>
            <person name="Hao S.J."/>
            <person name="Liu W.Q."/>
            <person name="Lv M.Q."/>
            <person name="Zhang H.B."/>
            <person name="Liu Y."/>
            <person name="Hu-Tang G.R."/>
            <person name="Wang J.P."/>
            <person name="Wang J.H."/>
            <person name="Sun Y.H."/>
            <person name="Ni S.B."/>
            <person name="Chen W.B."/>
            <person name="Zhang X.C."/>
            <person name="Jiao Y.N."/>
            <person name="Eichler E.E."/>
            <person name="Li G.H."/>
            <person name="Liu X."/>
            <person name="Gao L.Z."/>
        </authorList>
    </citation>
    <scope>NUCLEOTIDE SEQUENCE [LARGE SCALE GENOMIC DNA]</scope>
    <source>
        <strain evidence="18">cv. GT1</strain>
        <tissue evidence="17">Leaf</tissue>
    </source>
</reference>
<dbReference type="Pfam" id="PF00320">
    <property type="entry name" value="GATA"/>
    <property type="match status" value="1"/>
</dbReference>
<dbReference type="CDD" id="cd09272">
    <property type="entry name" value="RNase_HI_RT_Ty1"/>
    <property type="match status" value="1"/>
</dbReference>
<dbReference type="InterPro" id="IPR043502">
    <property type="entry name" value="DNA/RNA_pol_sf"/>
</dbReference>
<evidence type="ECO:0000256" key="5">
    <source>
        <dbReference type="ARBA" id="ARBA00022771"/>
    </source>
</evidence>
<dbReference type="InterPro" id="IPR013103">
    <property type="entry name" value="RVT_2"/>
</dbReference>
<evidence type="ECO:0000256" key="10">
    <source>
        <dbReference type="ARBA" id="ARBA00023163"/>
    </source>
</evidence>
<feature type="domain" description="GATA-type" evidence="15">
    <location>
        <begin position="948"/>
        <end position="984"/>
    </location>
</feature>
<dbReference type="FunFam" id="3.30.50.10:FF:000025">
    <property type="entry name" value="GATA transcription factor"/>
    <property type="match status" value="1"/>
</dbReference>
<evidence type="ECO:0000313" key="18">
    <source>
        <dbReference type="Proteomes" id="UP000467840"/>
    </source>
</evidence>
<comment type="subcellular location">
    <subcellularLocation>
        <location evidence="1">Nucleus</location>
    </subcellularLocation>
</comment>
<dbReference type="InterPro" id="IPR054722">
    <property type="entry name" value="PolX-like_BBD"/>
</dbReference>
<dbReference type="SMART" id="SM00343">
    <property type="entry name" value="ZnF_C2HC"/>
    <property type="match status" value="1"/>
</dbReference>
<dbReference type="InterPro" id="IPR000679">
    <property type="entry name" value="Znf_GATA"/>
</dbReference>
<evidence type="ECO:0000256" key="4">
    <source>
        <dbReference type="ARBA" id="ARBA00022750"/>
    </source>
</evidence>
<dbReference type="SUPFAM" id="SSF56672">
    <property type="entry name" value="DNA/RNA polymerases"/>
    <property type="match status" value="1"/>
</dbReference>
<evidence type="ECO:0000256" key="1">
    <source>
        <dbReference type="ARBA" id="ARBA00004123"/>
    </source>
</evidence>
<dbReference type="AlphaFoldDB" id="A0A6A6N9H9"/>
<accession>A0A6A6N9H9</accession>
<keyword evidence="7" id="KW-0805">Transcription regulation</keyword>
<feature type="compositionally biased region" description="Basic and acidic residues" evidence="14">
    <location>
        <begin position="195"/>
        <end position="208"/>
    </location>
</feature>
<dbReference type="GO" id="GO:0006355">
    <property type="term" value="P:regulation of DNA-templated transcription"/>
    <property type="evidence" value="ECO:0007669"/>
    <property type="project" value="InterPro"/>
</dbReference>
<evidence type="ECO:0000256" key="14">
    <source>
        <dbReference type="SAM" id="MobiDB-lite"/>
    </source>
</evidence>
<dbReference type="Pfam" id="PF00098">
    <property type="entry name" value="zf-CCHC"/>
    <property type="match status" value="1"/>
</dbReference>
<dbReference type="Gene3D" id="3.30.50.10">
    <property type="entry name" value="Erythroid Transcription Factor GATA-1, subunit A"/>
    <property type="match status" value="1"/>
</dbReference>
<organism evidence="17 18">
    <name type="scientific">Hevea brasiliensis</name>
    <name type="common">Para rubber tree</name>
    <name type="synonym">Siphonia brasiliensis</name>
    <dbReference type="NCBI Taxonomy" id="3981"/>
    <lineage>
        <taxon>Eukaryota</taxon>
        <taxon>Viridiplantae</taxon>
        <taxon>Streptophyta</taxon>
        <taxon>Embryophyta</taxon>
        <taxon>Tracheophyta</taxon>
        <taxon>Spermatophyta</taxon>
        <taxon>Magnoliopsida</taxon>
        <taxon>eudicotyledons</taxon>
        <taxon>Gunneridae</taxon>
        <taxon>Pentapetalae</taxon>
        <taxon>rosids</taxon>
        <taxon>fabids</taxon>
        <taxon>Malpighiales</taxon>
        <taxon>Euphorbiaceae</taxon>
        <taxon>Crotonoideae</taxon>
        <taxon>Micrandreae</taxon>
        <taxon>Hevea</taxon>
    </lineage>
</organism>
<dbReference type="Proteomes" id="UP000467840">
    <property type="component" value="Chromosome 10"/>
</dbReference>
<dbReference type="InterPro" id="IPR057670">
    <property type="entry name" value="SH3_retrovirus"/>
</dbReference>
<feature type="compositionally biased region" description="Low complexity" evidence="14">
    <location>
        <begin position="540"/>
        <end position="555"/>
    </location>
</feature>
<evidence type="ECO:0000256" key="11">
    <source>
        <dbReference type="ARBA" id="ARBA00023242"/>
    </source>
</evidence>
<comment type="similarity">
    <text evidence="2">Belongs to the type IV zinc-finger family. Class A subfamily.</text>
</comment>
<dbReference type="EMBL" id="JAAGAX010000003">
    <property type="protein sequence ID" value="KAF2321228.1"/>
    <property type="molecule type" value="Genomic_DNA"/>
</dbReference>
<feature type="region of interest" description="Disordered" evidence="14">
    <location>
        <begin position="195"/>
        <end position="241"/>
    </location>
</feature>
<name>A0A6A6N9H9_HEVBR</name>
<dbReference type="SMART" id="SM00401">
    <property type="entry name" value="ZnF_GATA"/>
    <property type="match status" value="1"/>
</dbReference>
<dbReference type="Pfam" id="PF07727">
    <property type="entry name" value="RVT_2"/>
    <property type="match status" value="1"/>
</dbReference>
<dbReference type="InterPro" id="IPR013088">
    <property type="entry name" value="Znf_NHR/GATA"/>
</dbReference>
<keyword evidence="9" id="KW-0010">Activator</keyword>
<sequence>MLTKSNYAAWAIKMEVFMMAQGVWDAVESPGPVDKRRDKMALAAIYQGIGEDTLLQLGAKKTAKEAWNMLKTMNQGADKVKEVRTQTLWREFEALRMSDSENVDDFSGKLTIIVNKLRSLGNTVEDEKVVKKLLRSVSSKFLQIASTIEEFSDLTTKSIEEVIGSLKAHEERLLSCGGRSDETVLLTRAEWKAREEAKKNKGKSKETTSSRGGRGRGRGRGRNSGSHQRKEEEPQQQRKKFDKSKIKCYGCGKMGHFASECSSKEKEEQANLTERDDEEQSLLMIETCELNGQSYGQIYFEEPSLMMIDAVELNGVQGEAYVAATSGCLMKGAGWYLDTGATNHMTGDKHCFVEIDDSICGKVKFGDGSVIDIQGFGSVMFQCKNGEHLTLTNVYYIPKLKSNIISLGQIDESGGRILIECGALRVYDNSNRLIIKLEDRSLKGVLLGYEEGSKAYRVFDPRKGKVLISRDVVFEEGASWPWQNSKQKEESDCTETFIVQVKELGGAGIPEAVDAFRTPSTPSSSSGIPNSEINYPLIQSSSSNTTGTGSDSSSTPPRKFRSLQEIYNETREVDEEVGLCFLSMEEPTRYEEAVGDENWRRAMECPFEHALYMKKEEDDVTVVGVYVDDLILTGSNGKHIESFKQEMMRMFEMSDLGLLSYYLGIEVKQTPDCISLCQAGYASKILEKTGMLNCNSSRVPMEPKCKLKKQDGEPFVDATEYRRIIGSLRYLVNTRPDLAYSVGVVSRYMDTPTVTHMSAVKQILRYVRGTIGMGIVYKKNQEKEELVGFSDSDLAGDTDDRKSTSGIIFFFGESPITWVSHKQRIVALSSCEAEYIAATGGACQGIWLKKIIAELRDLALDHYKKSTQSQLCIPQDPLADLEWFPSFSDDFISLPDLFLTPEKETLHCNRSPAGFQMTEEKTTLEKPEGSKARVGFPNEKQSKGVVMMKKKRRCSHCQTDKTPQWRMGPMGQKTLCNACGVRYKSGRLVPEYRPAASPTFNVSATPIFIAKY</sequence>
<dbReference type="GO" id="GO:0043565">
    <property type="term" value="F:sequence-specific DNA binding"/>
    <property type="evidence" value="ECO:0007669"/>
    <property type="project" value="InterPro"/>
</dbReference>
<evidence type="ECO:0000256" key="6">
    <source>
        <dbReference type="ARBA" id="ARBA00022833"/>
    </source>
</evidence>
<keyword evidence="5 13" id="KW-0863">Zinc-finger</keyword>
<dbReference type="PROSITE" id="PS50158">
    <property type="entry name" value="ZF_CCHC"/>
    <property type="match status" value="1"/>
</dbReference>
<keyword evidence="8" id="KW-0238">DNA-binding</keyword>
<evidence type="ECO:0000313" key="17">
    <source>
        <dbReference type="EMBL" id="KAF2321228.1"/>
    </source>
</evidence>
<evidence type="ECO:0000256" key="12">
    <source>
        <dbReference type="ARBA" id="ARBA00055020"/>
    </source>
</evidence>
<keyword evidence="4" id="KW-0378">Hydrolase</keyword>
<keyword evidence="4" id="KW-0064">Aspartyl protease</keyword>
<gene>
    <name evidence="17" type="ORF">GH714_035766</name>
</gene>
<feature type="domain" description="CCHC-type" evidence="16">
    <location>
        <begin position="247"/>
        <end position="261"/>
    </location>
</feature>
<evidence type="ECO:0000256" key="7">
    <source>
        <dbReference type="ARBA" id="ARBA00023015"/>
    </source>
</evidence>
<dbReference type="InterPro" id="IPR036875">
    <property type="entry name" value="Znf_CCHC_sf"/>
</dbReference>
<evidence type="ECO:0000256" key="13">
    <source>
        <dbReference type="PROSITE-ProRule" id="PRU00094"/>
    </source>
</evidence>
<comment type="caution">
    <text evidence="17">The sequence shown here is derived from an EMBL/GenBank/DDBJ whole genome shotgun (WGS) entry which is preliminary data.</text>
</comment>
<dbReference type="SUPFAM" id="SSF57716">
    <property type="entry name" value="Glucocorticoid receptor-like (DNA-binding domain)"/>
    <property type="match status" value="1"/>
</dbReference>
<protein>
    <recommendedName>
        <fullName evidence="19">CCHC-type domain-containing protein</fullName>
    </recommendedName>
</protein>
<keyword evidence="3" id="KW-0479">Metal-binding</keyword>
<feature type="compositionally biased region" description="Polar residues" evidence="14">
    <location>
        <begin position="527"/>
        <end position="539"/>
    </location>
</feature>
<evidence type="ECO:0000259" key="15">
    <source>
        <dbReference type="PROSITE" id="PS50114"/>
    </source>
</evidence>
<dbReference type="SUPFAM" id="SSF57756">
    <property type="entry name" value="Retrovirus zinc finger-like domains"/>
    <property type="match status" value="1"/>
</dbReference>
<dbReference type="Pfam" id="PF14223">
    <property type="entry name" value="Retrotran_gag_2"/>
    <property type="match status" value="1"/>
</dbReference>
<comment type="function">
    <text evidence="12">Transcriptional activator that specifically binds 5'-GATA-3' or 5'-GAT-3' motifs within gene promoters. May be involved in the regulation of some light-responsive genes.</text>
</comment>
<evidence type="ECO:0000256" key="3">
    <source>
        <dbReference type="ARBA" id="ARBA00022723"/>
    </source>
</evidence>
<dbReference type="Pfam" id="PF22936">
    <property type="entry name" value="Pol_BBD"/>
    <property type="match status" value="1"/>
</dbReference>
<evidence type="ECO:0008006" key="19">
    <source>
        <dbReference type="Google" id="ProtNLM"/>
    </source>
</evidence>
<keyword evidence="10" id="KW-0804">Transcription</keyword>
<dbReference type="PROSITE" id="PS00344">
    <property type="entry name" value="GATA_ZN_FINGER_1"/>
    <property type="match status" value="1"/>
</dbReference>
<dbReference type="PANTHER" id="PTHR11439:SF515">
    <property type="entry name" value="GAG-POL POLYPROTEIN"/>
    <property type="match status" value="1"/>
</dbReference>
<proteinExistence type="inferred from homology"/>